<organism evidence="12 13">
    <name type="scientific">Rhodococcus opacus (strain B4)</name>
    <dbReference type="NCBI Taxonomy" id="632772"/>
    <lineage>
        <taxon>Bacteria</taxon>
        <taxon>Bacillati</taxon>
        <taxon>Actinomycetota</taxon>
        <taxon>Actinomycetes</taxon>
        <taxon>Mycobacteriales</taxon>
        <taxon>Nocardiaceae</taxon>
        <taxon>Rhodococcus</taxon>
    </lineage>
</organism>
<feature type="transmembrane region" description="Helical" evidence="10">
    <location>
        <begin position="291"/>
        <end position="309"/>
    </location>
</feature>
<comment type="subcellular location">
    <subcellularLocation>
        <location evidence="1">Cell membrane</location>
        <topology evidence="1">Multi-pass membrane protein</topology>
    </subcellularLocation>
</comment>
<evidence type="ECO:0000259" key="11">
    <source>
        <dbReference type="PROSITE" id="PS50850"/>
    </source>
</evidence>
<keyword evidence="12" id="KW-0614">Plasmid</keyword>
<dbReference type="InterPro" id="IPR011701">
    <property type="entry name" value="MFS"/>
</dbReference>
<keyword evidence="4" id="KW-1003">Cell membrane</keyword>
<evidence type="ECO:0000313" key="13">
    <source>
        <dbReference type="Proteomes" id="UP000002212"/>
    </source>
</evidence>
<feature type="transmembrane region" description="Helical" evidence="10">
    <location>
        <begin position="100"/>
        <end position="121"/>
    </location>
</feature>
<dbReference type="Gene3D" id="1.20.1250.20">
    <property type="entry name" value="MFS general substrate transporter like domains"/>
    <property type="match status" value="2"/>
</dbReference>
<evidence type="ECO:0000256" key="3">
    <source>
        <dbReference type="ARBA" id="ARBA00022448"/>
    </source>
</evidence>
<evidence type="ECO:0000256" key="4">
    <source>
        <dbReference type="ARBA" id="ARBA00022475"/>
    </source>
</evidence>
<evidence type="ECO:0000256" key="6">
    <source>
        <dbReference type="ARBA" id="ARBA00022847"/>
    </source>
</evidence>
<dbReference type="HOGENOM" id="CLU_001265_39_0_11"/>
<dbReference type="KEGG" id="rop:ROP_pROB02-01450"/>
<name>C1BDV5_RHOOB</name>
<dbReference type="PATRIC" id="fig|632772.20.peg.8527"/>
<reference evidence="12 13" key="1">
    <citation type="journal article" date="2005" name="J. Biosci. Bioeng.">
        <title>Isolation and characterization of benzene-tolerant Rhodococcus opacus strains.</title>
        <authorList>
            <person name="Na K.S."/>
            <person name="Kuroda A."/>
            <person name="Takiguchi N."/>
            <person name="Ikeda T."/>
            <person name="Ohtake H."/>
            <person name="Kato J."/>
        </authorList>
    </citation>
    <scope>NUCLEOTIDE SEQUENCE [LARGE SCALE GENOMIC DNA]</scope>
    <source>
        <strain evidence="12 13">B4</strain>
        <plasmid evidence="12">pROB02</plasmid>
    </source>
</reference>
<dbReference type="EMBL" id="AP011117">
    <property type="protein sequence ID" value="BAH47158.1"/>
    <property type="molecule type" value="Genomic_DNA"/>
</dbReference>
<evidence type="ECO:0000256" key="1">
    <source>
        <dbReference type="ARBA" id="ARBA00004651"/>
    </source>
</evidence>
<feature type="transmembrane region" description="Helical" evidence="10">
    <location>
        <begin position="164"/>
        <end position="189"/>
    </location>
</feature>
<proteinExistence type="inferred from homology"/>
<reference evidence="12 13" key="2">
    <citation type="submission" date="2009-03" db="EMBL/GenBank/DDBJ databases">
        <title>Comparison of the complete genome sequences of Rhodococcus erythropolis PR4 and Rhodococcus opacus B4.</title>
        <authorList>
            <person name="Takarada H."/>
            <person name="Sekine M."/>
            <person name="Hosoyama A."/>
            <person name="Yamada R."/>
            <person name="Fujisawa T."/>
            <person name="Omata S."/>
            <person name="Shimizu A."/>
            <person name="Tsukatani N."/>
            <person name="Tanikawa S."/>
            <person name="Fujita N."/>
            <person name="Harayama S."/>
        </authorList>
    </citation>
    <scope>NUCLEOTIDE SEQUENCE [LARGE SCALE GENOMIC DNA]</scope>
    <source>
        <strain evidence="12 13">B4</strain>
        <plasmid evidence="12 13">pROB02</plasmid>
    </source>
</reference>
<dbReference type="RefSeq" id="WP_012687197.1">
    <property type="nucleotide sequence ID" value="NC_012521.1"/>
</dbReference>
<dbReference type="SUPFAM" id="SSF103473">
    <property type="entry name" value="MFS general substrate transporter"/>
    <property type="match status" value="1"/>
</dbReference>
<keyword evidence="3" id="KW-0813">Transport</keyword>
<dbReference type="AlphaFoldDB" id="C1BDV5"/>
<feature type="transmembrane region" description="Helical" evidence="10">
    <location>
        <begin position="321"/>
        <end position="348"/>
    </location>
</feature>
<evidence type="ECO:0000313" key="12">
    <source>
        <dbReference type="EMBL" id="BAH47158.1"/>
    </source>
</evidence>
<dbReference type="InterPro" id="IPR036259">
    <property type="entry name" value="MFS_trans_sf"/>
</dbReference>
<keyword evidence="7 10" id="KW-1133">Transmembrane helix</keyword>
<feature type="transmembrane region" description="Helical" evidence="10">
    <location>
        <begin position="354"/>
        <end position="372"/>
    </location>
</feature>
<dbReference type="PROSITE" id="PS00217">
    <property type="entry name" value="SUGAR_TRANSPORT_2"/>
    <property type="match status" value="1"/>
</dbReference>
<sequence>MSASAHTSQQEKVEGETSASSPRRAITAAAIGNFAEWYDFAVYGVVASIMALHFFPSSDPVVGLISAYVVFGLTYVSRPIGGLIAGWLGDTLGRRRALSFTILLMCAGTALIGFIPSYNAIGVLAPILLTLCRLVQGLGTGGEYSSAISFVYEHSQARARPIRISYLVTTTFLGITSAVLIASLCTTVLGDEAFEDWGWRVLFWLAAPLGLAGMYLRRKVSETPQFKQLAADRETSEVKAAPIRSTFRTQATAMILFFCIVSSYALITPILSSYFITFIQLSGGLTSGQSYNVSLAINVVMIATTLAAGRVMFRYGLQRTFIVGGLFIAVVSVPAFAISTLGIVGALIGGSLLSIGKGLVAVAAAMAMSYMFPAKVRVTAGAFAYNVCTILFGAAGPSLGIWLNSVTGSNITFSVYLAIVGALSAIAAIIGRQRLKEPADELVTA</sequence>
<dbReference type="Proteomes" id="UP000002212">
    <property type="component" value="Plasmid pROB02"/>
</dbReference>
<feature type="transmembrane region" description="Helical" evidence="10">
    <location>
        <begin position="127"/>
        <end position="152"/>
    </location>
</feature>
<feature type="transmembrane region" description="Helical" evidence="10">
    <location>
        <begin position="61"/>
        <end position="88"/>
    </location>
</feature>
<feature type="transmembrane region" description="Helical" evidence="10">
    <location>
        <begin position="254"/>
        <end position="279"/>
    </location>
</feature>
<keyword evidence="8 10" id="KW-0472">Membrane</keyword>
<dbReference type="InterPro" id="IPR051084">
    <property type="entry name" value="H+-coupled_symporters"/>
</dbReference>
<dbReference type="OrthoDB" id="3959846at2"/>
<dbReference type="GO" id="GO:0015293">
    <property type="term" value="F:symporter activity"/>
    <property type="evidence" value="ECO:0007669"/>
    <property type="project" value="UniProtKB-KW"/>
</dbReference>
<comment type="similarity">
    <text evidence="2">Belongs to the major facilitator superfamily. Metabolite:H+ Symporter (MHS) family (TC 2.A.1.6) family.</text>
</comment>
<feature type="transmembrane region" description="Helical" evidence="10">
    <location>
        <begin position="384"/>
        <end position="405"/>
    </location>
</feature>
<evidence type="ECO:0000256" key="5">
    <source>
        <dbReference type="ARBA" id="ARBA00022692"/>
    </source>
</evidence>
<dbReference type="InterPro" id="IPR020846">
    <property type="entry name" value="MFS_dom"/>
</dbReference>
<evidence type="ECO:0000256" key="8">
    <source>
        <dbReference type="ARBA" id="ARBA00023136"/>
    </source>
</evidence>
<evidence type="ECO:0000256" key="2">
    <source>
        <dbReference type="ARBA" id="ARBA00008240"/>
    </source>
</evidence>
<geneLocation type="plasmid" evidence="12 13">
    <name>pROB02</name>
</geneLocation>
<dbReference type="PANTHER" id="PTHR43528:SF1">
    <property type="entry name" value="ALPHA-KETOGLUTARATE PERMEASE"/>
    <property type="match status" value="1"/>
</dbReference>
<dbReference type="InterPro" id="IPR005829">
    <property type="entry name" value="Sugar_transporter_CS"/>
</dbReference>
<feature type="transmembrane region" description="Helical" evidence="10">
    <location>
        <begin position="37"/>
        <end position="55"/>
    </location>
</feature>
<feature type="transmembrane region" description="Helical" evidence="10">
    <location>
        <begin position="201"/>
        <end position="217"/>
    </location>
</feature>
<evidence type="ECO:0000256" key="7">
    <source>
        <dbReference type="ARBA" id="ARBA00022989"/>
    </source>
</evidence>
<keyword evidence="6" id="KW-0769">Symport</keyword>
<gene>
    <name evidence="12" type="ordered locus">ROP_pROB02-01450</name>
</gene>
<accession>C1BDV5</accession>
<evidence type="ECO:0000256" key="10">
    <source>
        <dbReference type="SAM" id="Phobius"/>
    </source>
</evidence>
<dbReference type="PROSITE" id="PS50850">
    <property type="entry name" value="MFS"/>
    <property type="match status" value="1"/>
</dbReference>
<dbReference type="GO" id="GO:0005886">
    <property type="term" value="C:plasma membrane"/>
    <property type="evidence" value="ECO:0007669"/>
    <property type="project" value="UniProtKB-SubCell"/>
</dbReference>
<feature type="domain" description="Major facilitator superfamily (MFS) profile" evidence="11">
    <location>
        <begin position="25"/>
        <end position="439"/>
    </location>
</feature>
<feature type="transmembrane region" description="Helical" evidence="10">
    <location>
        <begin position="411"/>
        <end position="430"/>
    </location>
</feature>
<protein>
    <submittedName>
        <fullName evidence="12">Putative MFS transporter</fullName>
    </submittedName>
</protein>
<dbReference type="Pfam" id="PF07690">
    <property type="entry name" value="MFS_1"/>
    <property type="match status" value="1"/>
</dbReference>
<feature type="region of interest" description="Disordered" evidence="9">
    <location>
        <begin position="1"/>
        <end position="20"/>
    </location>
</feature>
<dbReference type="PANTHER" id="PTHR43528">
    <property type="entry name" value="ALPHA-KETOGLUTARATE PERMEASE"/>
    <property type="match status" value="1"/>
</dbReference>
<evidence type="ECO:0000256" key="9">
    <source>
        <dbReference type="SAM" id="MobiDB-lite"/>
    </source>
</evidence>
<keyword evidence="5 10" id="KW-0812">Transmembrane</keyword>